<name>A0A5D0R5C4_9FLAO</name>
<proteinExistence type="predicted"/>
<sequence>MKNIFIILLTFLSVHSYSQNKLKYLENNRFDLTSSKFDFPQKDFKIIGFGAYHGSSKTEQTEHVLLKSLTKNGTVKFYLPETDFSIAHYFNKYLKTGDTLLLKDLVQHYGIRVPQEKSVQTYNKWKEIKSLNNSLTNDKKLTVVGIDKIVSYKYTSKHLLEIINFKSNQEESLNKILKMVKTDTTDFSPYYESFSKGVLKNFVLDYEKNPSKFNNDINNKFEFEYIITNLKLSFDDSENRETVIFKNYNHLSSLYKFNKNPQFLRFGFFHLEKEREGNDVPFFTMLIENKIYKRTEIISIIGYLTESRVLWDVIFDDDGNYKSFTTEGGFGIGDYEKEYFLGIDNLKKTKISDITLFRINKKNTPFSDGKPDLIEIVMTDEKSNGDKVKGKSTSDFLDYAVLISNSKASTPIQEME</sequence>
<keyword evidence="2" id="KW-1185">Reference proteome</keyword>
<gene>
    <name evidence="1" type="ORF">ES674_13695</name>
</gene>
<dbReference type="AlphaFoldDB" id="A0A5D0R5C4"/>
<dbReference type="SUPFAM" id="SSF159501">
    <property type="entry name" value="EreA/ChaN-like"/>
    <property type="match status" value="1"/>
</dbReference>
<organism evidence="1 2">
    <name type="scientific">Bizionia myxarmorum</name>
    <dbReference type="NCBI Taxonomy" id="291186"/>
    <lineage>
        <taxon>Bacteria</taxon>
        <taxon>Pseudomonadati</taxon>
        <taxon>Bacteroidota</taxon>
        <taxon>Flavobacteriia</taxon>
        <taxon>Flavobacteriales</taxon>
        <taxon>Flavobacteriaceae</taxon>
        <taxon>Bizionia</taxon>
    </lineage>
</organism>
<evidence type="ECO:0000313" key="1">
    <source>
        <dbReference type="EMBL" id="TYB75868.1"/>
    </source>
</evidence>
<dbReference type="Proteomes" id="UP000323720">
    <property type="component" value="Unassembled WGS sequence"/>
</dbReference>
<evidence type="ECO:0000313" key="2">
    <source>
        <dbReference type="Proteomes" id="UP000323720"/>
    </source>
</evidence>
<protein>
    <recommendedName>
        <fullName evidence="3">Erythromycin esterase family protein</fullName>
    </recommendedName>
</protein>
<dbReference type="EMBL" id="VSKK01000004">
    <property type="protein sequence ID" value="TYB75868.1"/>
    <property type="molecule type" value="Genomic_DNA"/>
</dbReference>
<dbReference type="RefSeq" id="WP_148404923.1">
    <property type="nucleotide sequence ID" value="NZ_VSKK01000004.1"/>
</dbReference>
<accession>A0A5D0R5C4</accession>
<dbReference type="OrthoDB" id="1112626at2"/>
<evidence type="ECO:0008006" key="3">
    <source>
        <dbReference type="Google" id="ProtNLM"/>
    </source>
</evidence>
<comment type="caution">
    <text evidence="1">The sequence shown here is derived from an EMBL/GenBank/DDBJ whole genome shotgun (WGS) entry which is preliminary data.</text>
</comment>
<reference evidence="1 2" key="1">
    <citation type="submission" date="2019-08" db="EMBL/GenBank/DDBJ databases">
        <title>Genomes of Antarctic Bizionia species.</title>
        <authorList>
            <person name="Bowman J.P."/>
        </authorList>
    </citation>
    <scope>NUCLEOTIDE SEQUENCE [LARGE SCALE GENOMIC DNA]</scope>
    <source>
        <strain evidence="1 2">ADA-4</strain>
    </source>
</reference>